<dbReference type="InterPro" id="IPR001608">
    <property type="entry name" value="Ala_racemase_N"/>
</dbReference>
<accession>F9Y530</accession>
<dbReference type="SMART" id="SM01119">
    <property type="entry name" value="D-ser_dehydrat"/>
    <property type="match status" value="1"/>
</dbReference>
<protein>
    <submittedName>
        <fullName evidence="4">Alanine racemase domain protein</fullName>
    </submittedName>
</protein>
<proteinExistence type="inferred from homology"/>
<dbReference type="eggNOG" id="COG3616">
    <property type="taxonomic scope" value="Bacteria"/>
</dbReference>
<evidence type="ECO:0000313" key="5">
    <source>
        <dbReference type="Proteomes" id="UP000000692"/>
    </source>
</evidence>
<dbReference type="Gene3D" id="2.40.37.20">
    <property type="entry name" value="D-serine dehydratase-like domain"/>
    <property type="match status" value="1"/>
</dbReference>
<dbReference type="Pfam" id="PF01168">
    <property type="entry name" value="Ala_racemase_N"/>
    <property type="match status" value="1"/>
</dbReference>
<dbReference type="PANTHER" id="PTHR28004">
    <property type="entry name" value="ZGC:162816-RELATED"/>
    <property type="match status" value="1"/>
</dbReference>
<feature type="domain" description="D-serine dehydratase-like" evidence="3">
    <location>
        <begin position="254"/>
        <end position="352"/>
    </location>
</feature>
<comment type="similarity">
    <text evidence="1">Belongs to the DSD1 family.</text>
</comment>
<name>F9Y530_KETVW</name>
<dbReference type="InterPro" id="IPR051466">
    <property type="entry name" value="D-amino_acid_metab_enzyme"/>
</dbReference>
<dbReference type="InterPro" id="IPR042208">
    <property type="entry name" value="D-ser_dehydrat-like_sf"/>
</dbReference>
<dbReference type="OrthoDB" id="9772497at2"/>
<dbReference type="Pfam" id="PF14031">
    <property type="entry name" value="D-ser_dehydrat"/>
    <property type="match status" value="1"/>
</dbReference>
<evidence type="ECO:0000313" key="4">
    <source>
        <dbReference type="EMBL" id="AEM40662.1"/>
    </source>
</evidence>
<dbReference type="AlphaFoldDB" id="F9Y530"/>
<dbReference type="GO" id="GO:0036088">
    <property type="term" value="P:D-serine catabolic process"/>
    <property type="evidence" value="ECO:0007669"/>
    <property type="project" value="TreeGrafter"/>
</dbReference>
<sequence length="374" mass="39181">MTPLTRFKGWQSYPARTVLIDQPTLQRNIDKMQALAGVAALWPHIKTHKSPAIAQMQKTAGATGLTAALTEEALAMIDAGLGPVTLARPEIDPAQIARLLPHAYAGQLRFTVDHADHIAAIAAQAEGPVDILIKIDVGLHRMGIGPDAVGLAALRRTIAAPLRYAGILSHAGHSYGGQSVDAIRQIAADEVAVMRALAAAVPVDRGPTIISIGATPTLLAGQDLTGITEIRPGNYVLLDMTAVGLGIATRDDIAMAVVATVIGTAEDRIVVDTGSKVLTSDRGAHGTSAVAGFGELWLDGATRPLVLERLSEEHGVARPEQDISPRIGQKALVLPNHSCPVMNLAGCFTLLPAGTPHLLGPTSTEIARQRLMSQ</sequence>
<evidence type="ECO:0000256" key="2">
    <source>
        <dbReference type="ARBA" id="ARBA00023239"/>
    </source>
</evidence>
<dbReference type="Proteomes" id="UP000000692">
    <property type="component" value="Chromosome"/>
</dbReference>
<gene>
    <name evidence="4" type="ordered locus">KVU_0823</name>
</gene>
<evidence type="ECO:0000259" key="3">
    <source>
        <dbReference type="SMART" id="SM01119"/>
    </source>
</evidence>
<evidence type="ECO:0000256" key="1">
    <source>
        <dbReference type="ARBA" id="ARBA00005323"/>
    </source>
</evidence>
<organism evidence="4 5">
    <name type="scientific">Ketogulonicigenium vulgare (strain WSH-001)</name>
    <dbReference type="NCBI Taxonomy" id="759362"/>
    <lineage>
        <taxon>Bacteria</taxon>
        <taxon>Pseudomonadati</taxon>
        <taxon>Pseudomonadota</taxon>
        <taxon>Alphaproteobacteria</taxon>
        <taxon>Rhodobacterales</taxon>
        <taxon>Roseobacteraceae</taxon>
        <taxon>Ketogulonicigenium</taxon>
    </lineage>
</organism>
<dbReference type="GO" id="GO:0008721">
    <property type="term" value="F:D-serine ammonia-lyase activity"/>
    <property type="evidence" value="ECO:0007669"/>
    <property type="project" value="TreeGrafter"/>
</dbReference>
<dbReference type="PANTHER" id="PTHR28004:SF2">
    <property type="entry name" value="D-SERINE DEHYDRATASE"/>
    <property type="match status" value="1"/>
</dbReference>
<reference evidence="4 5" key="1">
    <citation type="journal article" date="2011" name="J. Bacteriol.">
        <title>Complete genome sequence of the industrial strain Ketogulonicigenium vulgare WSH-001.</title>
        <authorList>
            <person name="Liu L."/>
            <person name="Li Y."/>
            <person name="Zhang J."/>
            <person name="Zhou Z."/>
            <person name="Liu J."/>
            <person name="Li X."/>
            <person name="Zhou J."/>
            <person name="Du G."/>
            <person name="Wang L."/>
            <person name="Chen J."/>
        </authorList>
    </citation>
    <scope>NUCLEOTIDE SEQUENCE [LARGE SCALE GENOMIC DNA]</scope>
    <source>
        <strain evidence="4 5">WSH-001</strain>
    </source>
</reference>
<dbReference type="HOGENOM" id="CLU_031639_2_1_5"/>
<dbReference type="RefSeq" id="WP_013384114.1">
    <property type="nucleotide sequence ID" value="NC_017384.1"/>
</dbReference>
<dbReference type="InterPro" id="IPR029066">
    <property type="entry name" value="PLP-binding_barrel"/>
</dbReference>
<dbReference type="EMBL" id="CP002018">
    <property type="protein sequence ID" value="AEM40662.1"/>
    <property type="molecule type" value="Genomic_DNA"/>
</dbReference>
<dbReference type="SUPFAM" id="SSF51419">
    <property type="entry name" value="PLP-binding barrel"/>
    <property type="match status" value="1"/>
</dbReference>
<dbReference type="Gene3D" id="3.20.20.10">
    <property type="entry name" value="Alanine racemase"/>
    <property type="match status" value="1"/>
</dbReference>
<keyword evidence="2" id="KW-0456">Lyase</keyword>
<dbReference type="InterPro" id="IPR026956">
    <property type="entry name" value="D-ser_dehydrat-like_dom"/>
</dbReference>
<keyword evidence="5" id="KW-1185">Reference proteome</keyword>
<dbReference type="KEGG" id="kvl:KVU_0823"/>